<feature type="domain" description="HTH tetR-type" evidence="4">
    <location>
        <begin position="13"/>
        <end position="73"/>
    </location>
</feature>
<dbReference type="AlphaFoldDB" id="A0A6J6L441"/>
<keyword evidence="1" id="KW-0805">Transcription regulation</keyword>
<evidence type="ECO:0000256" key="3">
    <source>
        <dbReference type="ARBA" id="ARBA00023163"/>
    </source>
</evidence>
<dbReference type="InterPro" id="IPR050109">
    <property type="entry name" value="HTH-type_TetR-like_transc_reg"/>
</dbReference>
<dbReference type="SUPFAM" id="SSF48498">
    <property type="entry name" value="Tetracyclin repressor-like, C-terminal domain"/>
    <property type="match status" value="1"/>
</dbReference>
<keyword evidence="2" id="KW-0238">DNA-binding</keyword>
<dbReference type="InterPro" id="IPR036271">
    <property type="entry name" value="Tet_transcr_reg_TetR-rel_C_sf"/>
</dbReference>
<evidence type="ECO:0000259" key="4">
    <source>
        <dbReference type="PROSITE" id="PS50977"/>
    </source>
</evidence>
<protein>
    <submittedName>
        <fullName evidence="5">Unannotated protein</fullName>
    </submittedName>
</protein>
<dbReference type="InterPro" id="IPR009057">
    <property type="entry name" value="Homeodomain-like_sf"/>
</dbReference>
<dbReference type="InterPro" id="IPR001647">
    <property type="entry name" value="HTH_TetR"/>
</dbReference>
<evidence type="ECO:0000313" key="5">
    <source>
        <dbReference type="EMBL" id="CAB4656581.1"/>
    </source>
</evidence>
<dbReference type="GO" id="GO:0003700">
    <property type="term" value="F:DNA-binding transcription factor activity"/>
    <property type="evidence" value="ECO:0007669"/>
    <property type="project" value="TreeGrafter"/>
</dbReference>
<accession>A0A6J6L441</accession>
<dbReference type="PANTHER" id="PTHR30055:SF234">
    <property type="entry name" value="HTH-TYPE TRANSCRIPTIONAL REGULATOR BETI"/>
    <property type="match status" value="1"/>
</dbReference>
<name>A0A6J6L441_9ZZZZ</name>
<evidence type="ECO:0000256" key="1">
    <source>
        <dbReference type="ARBA" id="ARBA00023015"/>
    </source>
</evidence>
<dbReference type="Pfam" id="PF00440">
    <property type="entry name" value="TetR_N"/>
    <property type="match status" value="1"/>
</dbReference>
<keyword evidence="3" id="KW-0804">Transcription</keyword>
<dbReference type="SUPFAM" id="SSF46689">
    <property type="entry name" value="Homeodomain-like"/>
    <property type="match status" value="1"/>
</dbReference>
<dbReference type="Gene3D" id="1.10.357.10">
    <property type="entry name" value="Tetracycline Repressor, domain 2"/>
    <property type="match status" value="1"/>
</dbReference>
<reference evidence="5" key="1">
    <citation type="submission" date="2020-05" db="EMBL/GenBank/DDBJ databases">
        <authorList>
            <person name="Chiriac C."/>
            <person name="Salcher M."/>
            <person name="Ghai R."/>
            <person name="Kavagutti S V."/>
        </authorList>
    </citation>
    <scope>NUCLEOTIDE SEQUENCE</scope>
</reference>
<dbReference type="PANTHER" id="PTHR30055">
    <property type="entry name" value="HTH-TYPE TRANSCRIPTIONAL REGULATOR RUTR"/>
    <property type="match status" value="1"/>
</dbReference>
<organism evidence="5">
    <name type="scientific">freshwater metagenome</name>
    <dbReference type="NCBI Taxonomy" id="449393"/>
    <lineage>
        <taxon>unclassified sequences</taxon>
        <taxon>metagenomes</taxon>
        <taxon>ecological metagenomes</taxon>
    </lineage>
</organism>
<proteinExistence type="predicted"/>
<sequence>MACQNIAMPKTTHPTKTALIECAADLLDKYRFDEITVEMVLDRSSISKGSLYHHFEDIYHLLEAAMISRFARYVDTNIASLRSLIESATTAEGLYVGLAKISAVTQGEGMQRARQERALTIGRAITSPRMSDLLRHEQQRLTDVLADLISGAQSRGLCNQEIEPHALAVLMQAWTLGKIVDDLSETPVDNDAYISLVNRVIREVFVPQN</sequence>
<gene>
    <name evidence="5" type="ORF">UFOPK2243_00846</name>
</gene>
<dbReference type="EMBL" id="CAEZWL010000021">
    <property type="protein sequence ID" value="CAB4656581.1"/>
    <property type="molecule type" value="Genomic_DNA"/>
</dbReference>
<dbReference type="GO" id="GO:0000976">
    <property type="term" value="F:transcription cis-regulatory region binding"/>
    <property type="evidence" value="ECO:0007669"/>
    <property type="project" value="TreeGrafter"/>
</dbReference>
<dbReference type="PROSITE" id="PS50977">
    <property type="entry name" value="HTH_TETR_2"/>
    <property type="match status" value="1"/>
</dbReference>
<evidence type="ECO:0000256" key="2">
    <source>
        <dbReference type="ARBA" id="ARBA00023125"/>
    </source>
</evidence>